<dbReference type="PANTHER" id="PTHR36121">
    <property type="entry name" value="PROTEIN SXY"/>
    <property type="match status" value="1"/>
</dbReference>
<feature type="domain" description="TfoX N-terminal" evidence="2">
    <location>
        <begin position="11"/>
        <end position="103"/>
    </location>
</feature>
<evidence type="ECO:0000313" key="4">
    <source>
        <dbReference type="Proteomes" id="UP001429354"/>
    </source>
</evidence>
<organism evidence="3 4">
    <name type="scientific">Pseudoxanthomonas gei</name>
    <dbReference type="NCBI Taxonomy" id="1383030"/>
    <lineage>
        <taxon>Bacteria</taxon>
        <taxon>Pseudomonadati</taxon>
        <taxon>Pseudomonadota</taxon>
        <taxon>Gammaproteobacteria</taxon>
        <taxon>Lysobacterales</taxon>
        <taxon>Lysobacteraceae</taxon>
        <taxon>Pseudoxanthomonas</taxon>
    </lineage>
</organism>
<accession>A0ABX0AI35</accession>
<gene>
    <name evidence="3" type="ORF">DT603_13665</name>
</gene>
<dbReference type="SUPFAM" id="SSF159894">
    <property type="entry name" value="YgaC/TfoX-N like"/>
    <property type="match status" value="1"/>
</dbReference>
<comment type="caution">
    <text evidence="3">The sequence shown here is derived from an EMBL/GenBank/DDBJ whole genome shotgun (WGS) entry which is preliminary data.</text>
</comment>
<evidence type="ECO:0000259" key="2">
    <source>
        <dbReference type="Pfam" id="PF04993"/>
    </source>
</evidence>
<dbReference type="Pfam" id="PF04993">
    <property type="entry name" value="TfoX_N"/>
    <property type="match status" value="1"/>
</dbReference>
<proteinExistence type="predicted"/>
<keyword evidence="4" id="KW-1185">Reference proteome</keyword>
<feature type="region of interest" description="Disordered" evidence="1">
    <location>
        <begin position="106"/>
        <end position="141"/>
    </location>
</feature>
<sequence length="141" mass="15532">MSDSFSDYLRDLFSLLGPVTLRSMFGGKGLYHRDVIIGLVIGEELFLKTDAPTLEAFRAAGGHPFVYQGKGKPVATSYWLPPAEAMESAQAMQPWARMAYEAALRKRSQAKPSAKIPAKKPEKKLPKKLGNKPTGRNQPVD</sequence>
<dbReference type="InterPro" id="IPR047525">
    <property type="entry name" value="TfoX-like"/>
</dbReference>
<reference evidence="3 4" key="1">
    <citation type="submission" date="2018-07" db="EMBL/GenBank/DDBJ databases">
        <title>Whole genome Sequencing of Pseudoxanthomonas gei KCTC 32298 (T).</title>
        <authorList>
            <person name="Kumar S."/>
            <person name="Bansal K."/>
            <person name="Kaur A."/>
            <person name="Patil P."/>
            <person name="Sharma S."/>
            <person name="Patil P.B."/>
        </authorList>
    </citation>
    <scope>NUCLEOTIDE SEQUENCE [LARGE SCALE GENOMIC DNA]</scope>
    <source>
        <strain evidence="3 4">KCTC 32298</strain>
    </source>
</reference>
<dbReference type="InterPro" id="IPR007076">
    <property type="entry name" value="TfoX_N"/>
</dbReference>
<dbReference type="Gene3D" id="3.30.1460.30">
    <property type="entry name" value="YgaC/TfoX-N like chaperone"/>
    <property type="match status" value="1"/>
</dbReference>
<dbReference type="PANTHER" id="PTHR36121:SF1">
    <property type="entry name" value="PROTEIN SXY"/>
    <property type="match status" value="1"/>
</dbReference>
<dbReference type="Proteomes" id="UP001429354">
    <property type="component" value="Unassembled WGS sequence"/>
</dbReference>
<name>A0ABX0AI35_9GAMM</name>
<evidence type="ECO:0000313" key="3">
    <source>
        <dbReference type="EMBL" id="NDK39886.1"/>
    </source>
</evidence>
<evidence type="ECO:0000256" key="1">
    <source>
        <dbReference type="SAM" id="MobiDB-lite"/>
    </source>
</evidence>
<protein>
    <recommendedName>
        <fullName evidence="2">TfoX N-terminal domain-containing protein</fullName>
    </recommendedName>
</protein>
<dbReference type="RefSeq" id="WP_162350551.1">
    <property type="nucleotide sequence ID" value="NZ_QOVG01000010.1"/>
</dbReference>
<dbReference type="EMBL" id="QOVG01000010">
    <property type="protein sequence ID" value="NDK39886.1"/>
    <property type="molecule type" value="Genomic_DNA"/>
</dbReference>